<dbReference type="STRING" id="415425.SAMN05444363_0487"/>
<sequence>MKTIVLILFFSVNCFSQQLYRQTFSGDYASSANGKSLVGEVFNRNYSDGNLTVGESILYQIALLNTLSVEEVNDKNISLIIYPNPVENELFVQHQDISNWQVRVYDITGKQITSVFVNQGFMNLNFLSSGTYYLVFTNEENLVNVTKKIIKK</sequence>
<proteinExistence type="predicted"/>
<name>A0A1M6AZQ2_9FLAO</name>
<protein>
    <submittedName>
        <fullName evidence="3">Por secretion system C-terminal sorting domain-containing protein</fullName>
    </submittedName>
</protein>
<evidence type="ECO:0000313" key="4">
    <source>
        <dbReference type="Proteomes" id="UP000184488"/>
    </source>
</evidence>
<dbReference type="AlphaFoldDB" id="A0A1M6AZQ2"/>
<evidence type="ECO:0000313" key="3">
    <source>
        <dbReference type="EMBL" id="SHI41979.1"/>
    </source>
</evidence>
<keyword evidence="1" id="KW-0732">Signal</keyword>
<dbReference type="NCBIfam" id="TIGR04183">
    <property type="entry name" value="Por_Secre_tail"/>
    <property type="match status" value="1"/>
</dbReference>
<dbReference type="Proteomes" id="UP000184488">
    <property type="component" value="Unassembled WGS sequence"/>
</dbReference>
<evidence type="ECO:0000256" key="1">
    <source>
        <dbReference type="ARBA" id="ARBA00022729"/>
    </source>
</evidence>
<keyword evidence="4" id="KW-1185">Reference proteome</keyword>
<dbReference type="InterPro" id="IPR026444">
    <property type="entry name" value="Secre_tail"/>
</dbReference>
<evidence type="ECO:0000259" key="2">
    <source>
        <dbReference type="Pfam" id="PF18962"/>
    </source>
</evidence>
<dbReference type="RefSeq" id="WP_073308244.1">
    <property type="nucleotide sequence ID" value="NZ_FQZI01000001.1"/>
</dbReference>
<reference evidence="4" key="1">
    <citation type="submission" date="2016-11" db="EMBL/GenBank/DDBJ databases">
        <authorList>
            <person name="Varghese N."/>
            <person name="Submissions S."/>
        </authorList>
    </citation>
    <scope>NUCLEOTIDE SEQUENCE [LARGE SCALE GENOMIC DNA]</scope>
    <source>
        <strain evidence="4">DSM 18829</strain>
    </source>
</reference>
<organism evidence="3 4">
    <name type="scientific">Flavobacterium terrae</name>
    <dbReference type="NCBI Taxonomy" id="415425"/>
    <lineage>
        <taxon>Bacteria</taxon>
        <taxon>Pseudomonadati</taxon>
        <taxon>Bacteroidota</taxon>
        <taxon>Flavobacteriia</taxon>
        <taxon>Flavobacteriales</taxon>
        <taxon>Flavobacteriaceae</taxon>
        <taxon>Flavobacterium</taxon>
    </lineage>
</organism>
<gene>
    <name evidence="3" type="ORF">SAMN05444363_0487</name>
</gene>
<dbReference type="Pfam" id="PF18962">
    <property type="entry name" value="Por_Secre_tail"/>
    <property type="match status" value="1"/>
</dbReference>
<feature type="domain" description="Secretion system C-terminal sorting" evidence="2">
    <location>
        <begin position="81"/>
        <end position="150"/>
    </location>
</feature>
<dbReference type="EMBL" id="FQZI01000001">
    <property type="protein sequence ID" value="SHI41979.1"/>
    <property type="molecule type" value="Genomic_DNA"/>
</dbReference>
<dbReference type="OrthoDB" id="1448302at2"/>
<accession>A0A1M6AZQ2</accession>